<feature type="transmembrane region" description="Helical" evidence="1">
    <location>
        <begin position="262"/>
        <end position="283"/>
    </location>
</feature>
<dbReference type="Pfam" id="PF00615">
    <property type="entry name" value="RGS"/>
    <property type="match status" value="1"/>
</dbReference>
<keyword evidence="1" id="KW-0812">Transmembrane</keyword>
<name>X6MVC8_RETFI</name>
<sequence length="524" mass="61360">MNINITNLIISVLCCVFLCVTCVFSMIYYTYHYYNMRHLQPFRRRQPLLFVGVSIAAVLSCLSMQAYLLLHGLNWQKTHPELLHNIFFEWEGPVTLYLLAELFLIRVGMIVFEVKYTMYSFREKWKSYVSVSEEQGDSSFYIRWFPKLRSPAWIALYVFLPTFAAVVFIHTFDYMHNTYIRTCNLIFVCPYVYIYICTYVKKCALFREETKKKKNRGGSLLLQNDVATAFDGVPVGCYICAGLALAWTIPKYKDYFEMHGELVSTLKLALFSVLLYFLLYVVFAKRIGAFVRALLYALSYCCILWLIVMRSTWWIMRQYYSCIESHLSKTNTKILGLFVHPDPTSRLSVVVAVDLSNVLKDPKGFELFMEHLFSELASENLLCYLELTQFRQMVKLKCERNETEINDPLNGIFVLSAQLPQSSIVNNSRWSDEQKAITLIEKYIIVGAQNEVNLSYDVKMSYVKLFQNKNNQTNPFHLMSPSDYIFLFDPVLKEVFRLMRDSYSRFLTTNAYCKYVEHTKPRTP</sequence>
<dbReference type="PROSITE" id="PS50132">
    <property type="entry name" value="RGS"/>
    <property type="match status" value="1"/>
</dbReference>
<dbReference type="PANTHER" id="PTHR10845">
    <property type="entry name" value="REGULATOR OF G PROTEIN SIGNALING"/>
    <property type="match status" value="1"/>
</dbReference>
<gene>
    <name evidence="3" type="ORF">RFI_19938</name>
</gene>
<comment type="caution">
    <text evidence="3">The sequence shown here is derived from an EMBL/GenBank/DDBJ whole genome shotgun (WGS) entry which is preliminary data.</text>
</comment>
<evidence type="ECO:0000313" key="3">
    <source>
        <dbReference type="EMBL" id="ETO17382.1"/>
    </source>
</evidence>
<feature type="transmembrane region" description="Helical" evidence="1">
    <location>
        <begin position="221"/>
        <end position="250"/>
    </location>
</feature>
<dbReference type="InterPro" id="IPR044926">
    <property type="entry name" value="RGS_subdomain_2"/>
</dbReference>
<dbReference type="EMBL" id="ASPP01016751">
    <property type="protein sequence ID" value="ETO17382.1"/>
    <property type="molecule type" value="Genomic_DNA"/>
</dbReference>
<feature type="domain" description="RGS" evidence="2">
    <location>
        <begin position="354"/>
        <end position="516"/>
    </location>
</feature>
<dbReference type="PANTHER" id="PTHR10845:SF192">
    <property type="entry name" value="DOUBLE HIT, ISOFORM B"/>
    <property type="match status" value="1"/>
</dbReference>
<dbReference type="InterPro" id="IPR036305">
    <property type="entry name" value="RGS_sf"/>
</dbReference>
<dbReference type="SMART" id="SM00315">
    <property type="entry name" value="RGS"/>
    <property type="match status" value="1"/>
</dbReference>
<evidence type="ECO:0000259" key="2">
    <source>
        <dbReference type="PROSITE" id="PS50132"/>
    </source>
</evidence>
<reference evidence="3 4" key="1">
    <citation type="journal article" date="2013" name="Curr. Biol.">
        <title>The Genome of the Foraminiferan Reticulomyxa filosa.</title>
        <authorList>
            <person name="Glockner G."/>
            <person name="Hulsmann N."/>
            <person name="Schleicher M."/>
            <person name="Noegel A.A."/>
            <person name="Eichinger L."/>
            <person name="Gallinger C."/>
            <person name="Pawlowski J."/>
            <person name="Sierra R."/>
            <person name="Euteneuer U."/>
            <person name="Pillet L."/>
            <person name="Moustafa A."/>
            <person name="Platzer M."/>
            <person name="Groth M."/>
            <person name="Szafranski K."/>
            <person name="Schliwa M."/>
        </authorList>
    </citation>
    <scope>NUCLEOTIDE SEQUENCE [LARGE SCALE GENOMIC DNA]</scope>
</reference>
<dbReference type="Proteomes" id="UP000023152">
    <property type="component" value="Unassembled WGS sequence"/>
</dbReference>
<feature type="transmembrane region" description="Helical" evidence="1">
    <location>
        <begin position="178"/>
        <end position="200"/>
    </location>
</feature>
<evidence type="ECO:0000256" key="1">
    <source>
        <dbReference type="SAM" id="Phobius"/>
    </source>
</evidence>
<dbReference type="AlphaFoldDB" id="X6MVC8"/>
<dbReference type="SUPFAM" id="SSF48097">
    <property type="entry name" value="Regulator of G-protein signaling, RGS"/>
    <property type="match status" value="1"/>
</dbReference>
<protein>
    <recommendedName>
        <fullName evidence="2">RGS domain-containing protein</fullName>
    </recommendedName>
</protein>
<evidence type="ECO:0000313" key="4">
    <source>
        <dbReference type="Proteomes" id="UP000023152"/>
    </source>
</evidence>
<proteinExistence type="predicted"/>
<organism evidence="3 4">
    <name type="scientific">Reticulomyxa filosa</name>
    <dbReference type="NCBI Taxonomy" id="46433"/>
    <lineage>
        <taxon>Eukaryota</taxon>
        <taxon>Sar</taxon>
        <taxon>Rhizaria</taxon>
        <taxon>Retaria</taxon>
        <taxon>Foraminifera</taxon>
        <taxon>Monothalamids</taxon>
        <taxon>Reticulomyxidae</taxon>
        <taxon>Reticulomyxa</taxon>
    </lineage>
</organism>
<keyword evidence="4" id="KW-1185">Reference proteome</keyword>
<dbReference type="InterPro" id="IPR016137">
    <property type="entry name" value="RGS"/>
</dbReference>
<feature type="transmembrane region" description="Helical" evidence="1">
    <location>
        <begin position="295"/>
        <end position="316"/>
    </location>
</feature>
<dbReference type="Gene3D" id="1.10.167.10">
    <property type="entry name" value="Regulator of G-protein Signalling 4, domain 2"/>
    <property type="match status" value="1"/>
</dbReference>
<feature type="transmembrane region" description="Helical" evidence="1">
    <location>
        <begin position="152"/>
        <end position="172"/>
    </location>
</feature>
<feature type="transmembrane region" description="Helical" evidence="1">
    <location>
        <begin position="90"/>
        <end position="112"/>
    </location>
</feature>
<feature type="transmembrane region" description="Helical" evidence="1">
    <location>
        <begin position="48"/>
        <end position="70"/>
    </location>
</feature>
<feature type="transmembrane region" description="Helical" evidence="1">
    <location>
        <begin position="6"/>
        <end position="28"/>
    </location>
</feature>
<keyword evidence="1" id="KW-1133">Transmembrane helix</keyword>
<accession>X6MVC8</accession>
<keyword evidence="1" id="KW-0472">Membrane</keyword>